<evidence type="ECO:0000256" key="4">
    <source>
        <dbReference type="ARBA" id="ARBA00049194"/>
    </source>
</evidence>
<gene>
    <name evidence="8" type="ORF">MRX98_03790</name>
</gene>
<dbReference type="PANTHER" id="PTHR42804">
    <property type="entry name" value="ALDEHYDE DEHYDROGENASE"/>
    <property type="match status" value="1"/>
</dbReference>
<evidence type="ECO:0000256" key="5">
    <source>
        <dbReference type="PROSITE-ProRule" id="PRU10007"/>
    </source>
</evidence>
<dbReference type="AlphaFoldDB" id="A0AA41R2F9"/>
<dbReference type="InterPro" id="IPR016162">
    <property type="entry name" value="Ald_DH_N"/>
</dbReference>
<dbReference type="FunFam" id="3.40.605.10:FF:000007">
    <property type="entry name" value="NAD/NADP-dependent betaine aldehyde dehydrogenase"/>
    <property type="match status" value="1"/>
</dbReference>
<dbReference type="PANTHER" id="PTHR42804:SF1">
    <property type="entry name" value="ALDEHYDE DEHYDROGENASE-RELATED"/>
    <property type="match status" value="1"/>
</dbReference>
<dbReference type="Gene3D" id="3.40.605.10">
    <property type="entry name" value="Aldehyde Dehydrogenase, Chain A, domain 1"/>
    <property type="match status" value="1"/>
</dbReference>
<dbReference type="InterPro" id="IPR016161">
    <property type="entry name" value="Ald_DH/histidinol_DH"/>
</dbReference>
<dbReference type="GO" id="GO:0004029">
    <property type="term" value="F:aldehyde dehydrogenase (NAD+) activity"/>
    <property type="evidence" value="ECO:0007669"/>
    <property type="project" value="UniProtKB-EC"/>
</dbReference>
<dbReference type="InterPro" id="IPR029510">
    <property type="entry name" value="Ald_DH_CS_GLU"/>
</dbReference>
<protein>
    <recommendedName>
        <fullName evidence="3">aldehyde dehydrogenase (NAD(+))</fullName>
        <ecNumber evidence="3">1.2.1.3</ecNumber>
    </recommendedName>
</protein>
<comment type="similarity">
    <text evidence="1 6">Belongs to the aldehyde dehydrogenase family.</text>
</comment>
<dbReference type="FunFam" id="3.40.309.10:FF:000012">
    <property type="entry name" value="Betaine aldehyde dehydrogenase"/>
    <property type="match status" value="1"/>
</dbReference>
<dbReference type="EMBL" id="JALJRB010000003">
    <property type="protein sequence ID" value="MCJ8499685.1"/>
    <property type="molecule type" value="Genomic_DNA"/>
</dbReference>
<keyword evidence="9" id="KW-1185">Reference proteome</keyword>
<reference evidence="8" key="1">
    <citation type="submission" date="2022-04" db="EMBL/GenBank/DDBJ databases">
        <title>Desulfatitalea alkaliphila sp. nov., a novel anaerobic sulfate-reducing bacterium isolated from terrestrial mud volcano, Taman Peninsula, Russia.</title>
        <authorList>
            <person name="Khomyakova M.A."/>
            <person name="Merkel A.Y."/>
            <person name="Slobodkin A.I."/>
        </authorList>
    </citation>
    <scope>NUCLEOTIDE SEQUENCE</scope>
    <source>
        <strain evidence="8">M08but</strain>
    </source>
</reference>
<dbReference type="InterPro" id="IPR016160">
    <property type="entry name" value="Ald_DH_CS_CYS"/>
</dbReference>
<evidence type="ECO:0000256" key="2">
    <source>
        <dbReference type="ARBA" id="ARBA00023002"/>
    </source>
</evidence>
<feature type="domain" description="Aldehyde dehydrogenase" evidence="7">
    <location>
        <begin position="16"/>
        <end position="469"/>
    </location>
</feature>
<dbReference type="Gene3D" id="3.40.309.10">
    <property type="entry name" value="Aldehyde Dehydrogenase, Chain A, domain 2"/>
    <property type="match status" value="1"/>
</dbReference>
<accession>A0AA41R2F9</accession>
<evidence type="ECO:0000256" key="6">
    <source>
        <dbReference type="RuleBase" id="RU003345"/>
    </source>
</evidence>
<dbReference type="InterPro" id="IPR016163">
    <property type="entry name" value="Ald_DH_C"/>
</dbReference>
<evidence type="ECO:0000256" key="3">
    <source>
        <dbReference type="ARBA" id="ARBA00024226"/>
    </source>
</evidence>
<organism evidence="8 9">
    <name type="scientific">Desulfatitalea alkaliphila</name>
    <dbReference type="NCBI Taxonomy" id="2929485"/>
    <lineage>
        <taxon>Bacteria</taxon>
        <taxon>Pseudomonadati</taxon>
        <taxon>Thermodesulfobacteriota</taxon>
        <taxon>Desulfobacteria</taxon>
        <taxon>Desulfobacterales</taxon>
        <taxon>Desulfosarcinaceae</taxon>
        <taxon>Desulfatitalea</taxon>
    </lineage>
</organism>
<dbReference type="SUPFAM" id="SSF53720">
    <property type="entry name" value="ALDH-like"/>
    <property type="match status" value="1"/>
</dbReference>
<dbReference type="PROSITE" id="PS00687">
    <property type="entry name" value="ALDEHYDE_DEHYDR_GLU"/>
    <property type="match status" value="1"/>
</dbReference>
<evidence type="ECO:0000313" key="9">
    <source>
        <dbReference type="Proteomes" id="UP001165427"/>
    </source>
</evidence>
<dbReference type="InterPro" id="IPR015590">
    <property type="entry name" value="Aldehyde_DH_dom"/>
</dbReference>
<sequence>MKIYDKLFIDGRWETPTAKATIDVIDPFSEIACGRVPAGTDADVDRAVTAARRAFAVWSAVPPVERAAVIGRIAEAVTARRDEIGQTISRELGMPIKWATRIQATVPAMTMAAYAEIGARPPQEDHFDNVRVVREPVGVCAFITPWNYPLHQIAGKVAPALAAGCTMVVKPSSEAPLNAFLLAEIMADAGLPPGVFNLVTGAGQVVGEALCRHPEVDLISFTGSTAAGRRIGELAARSIKRVTLELGGKSANLLLDDADLEKAVPHGIKDIFLNSGQTCSALSRMLVPANRQQEIIALARASAARVKVGDPSDTANYMGPLISDRQRDKVRAYIRKGLAEGATLVCGGETPPEGLAQGYFVAPTIFADVTPEMTIAREEIFGPVLSIMPYKDETEAVKIANDSIYGLAGAVWSGDPERALRVARRLRTGQVAINGGAFHPQAPFGGYKQSGHGREFGPYGLQEFLEIKALLT</sequence>
<dbReference type="Pfam" id="PF00171">
    <property type="entry name" value="Aldedh"/>
    <property type="match status" value="1"/>
</dbReference>
<feature type="active site" evidence="5">
    <location>
        <position position="245"/>
    </location>
</feature>
<name>A0AA41R2F9_9BACT</name>
<dbReference type="PROSITE" id="PS00070">
    <property type="entry name" value="ALDEHYDE_DEHYDR_CYS"/>
    <property type="match status" value="1"/>
</dbReference>
<evidence type="ECO:0000313" key="8">
    <source>
        <dbReference type="EMBL" id="MCJ8499685.1"/>
    </source>
</evidence>
<comment type="caution">
    <text evidence="8">The sequence shown here is derived from an EMBL/GenBank/DDBJ whole genome shotgun (WGS) entry which is preliminary data.</text>
</comment>
<comment type="catalytic activity">
    <reaction evidence="4">
        <text>an aldehyde + NAD(+) + H2O = a carboxylate + NADH + 2 H(+)</text>
        <dbReference type="Rhea" id="RHEA:16185"/>
        <dbReference type="ChEBI" id="CHEBI:15377"/>
        <dbReference type="ChEBI" id="CHEBI:15378"/>
        <dbReference type="ChEBI" id="CHEBI:17478"/>
        <dbReference type="ChEBI" id="CHEBI:29067"/>
        <dbReference type="ChEBI" id="CHEBI:57540"/>
        <dbReference type="ChEBI" id="CHEBI:57945"/>
        <dbReference type="EC" id="1.2.1.3"/>
    </reaction>
</comment>
<proteinExistence type="inferred from homology"/>
<dbReference type="CDD" id="cd07138">
    <property type="entry name" value="ALDH_CddD_SSP0762"/>
    <property type="match status" value="1"/>
</dbReference>
<evidence type="ECO:0000259" key="7">
    <source>
        <dbReference type="Pfam" id="PF00171"/>
    </source>
</evidence>
<dbReference type="RefSeq" id="WP_246903131.1">
    <property type="nucleotide sequence ID" value="NZ_JALJRB010000003.1"/>
</dbReference>
<dbReference type="Proteomes" id="UP001165427">
    <property type="component" value="Unassembled WGS sequence"/>
</dbReference>
<evidence type="ECO:0000256" key="1">
    <source>
        <dbReference type="ARBA" id="ARBA00009986"/>
    </source>
</evidence>
<dbReference type="EC" id="1.2.1.3" evidence="3"/>
<keyword evidence="2 6" id="KW-0560">Oxidoreductase</keyword>